<reference evidence="1" key="1">
    <citation type="submission" date="2021-04" db="EMBL/GenBank/DDBJ databases">
        <title>Isolation of p-tert-butylphenol degrading bacteria Sphingobium phenoxybenzoativorans Tas13 from active sludge.</title>
        <authorList>
            <person name="Li Y."/>
        </authorList>
    </citation>
    <scope>NUCLEOTIDE SEQUENCE</scope>
    <source>
        <strain evidence="1">Tas13</strain>
    </source>
</reference>
<dbReference type="Proteomes" id="UP000681425">
    <property type="component" value="Chromosome"/>
</dbReference>
<accession>A0A975KAN9</accession>
<organism evidence="1 2">
    <name type="scientific">Sphingobium phenoxybenzoativorans</name>
    <dbReference type="NCBI Taxonomy" id="1592790"/>
    <lineage>
        <taxon>Bacteria</taxon>
        <taxon>Pseudomonadati</taxon>
        <taxon>Pseudomonadota</taxon>
        <taxon>Alphaproteobacteria</taxon>
        <taxon>Sphingomonadales</taxon>
        <taxon>Sphingomonadaceae</taxon>
        <taxon>Sphingobium</taxon>
    </lineage>
</organism>
<evidence type="ECO:0000313" key="2">
    <source>
        <dbReference type="Proteomes" id="UP000681425"/>
    </source>
</evidence>
<name>A0A975KAN9_9SPHN</name>
<dbReference type="RefSeq" id="WP_212610841.1">
    <property type="nucleotide sequence ID" value="NZ_CP073910.1"/>
</dbReference>
<dbReference type="AlphaFoldDB" id="A0A975KAN9"/>
<keyword evidence="2" id="KW-1185">Reference proteome</keyword>
<protein>
    <submittedName>
        <fullName evidence="1">Uncharacterized protein</fullName>
    </submittedName>
</protein>
<gene>
    <name evidence="1" type="ORF">KFK14_11175</name>
</gene>
<dbReference type="KEGG" id="spph:KFK14_11175"/>
<dbReference type="EMBL" id="CP073910">
    <property type="protein sequence ID" value="QUT07890.1"/>
    <property type="molecule type" value="Genomic_DNA"/>
</dbReference>
<proteinExistence type="predicted"/>
<sequence length="63" mass="7011">MSAGRRIWIALMVALVAMFFAKGMGIPLWRDWDIGDQADIALCTFCAIYSLLRPNTSHGDGHE</sequence>
<evidence type="ECO:0000313" key="1">
    <source>
        <dbReference type="EMBL" id="QUT07890.1"/>
    </source>
</evidence>